<sequence>MIGSHILRLDPVNHHLRFCHFTSTEIFSYSRTSKQVINLLSTGTIQLCSMLSSILTTTTTDGASTPFDLSPIISQVFGSPSLVDIPPRLLALSPKVYKLLDRLHNPATLRPFHDSSPRNSLSRPPVLPARVWMEL</sequence>
<dbReference type="Proteomes" id="UP000242414">
    <property type="component" value="Unassembled WGS sequence"/>
</dbReference>
<gene>
    <name evidence="1" type="ORF">BCV72DRAFT_306537</name>
</gene>
<protein>
    <submittedName>
        <fullName evidence="1">Uncharacterized protein</fullName>
    </submittedName>
</protein>
<dbReference type="EMBL" id="KV921948">
    <property type="protein sequence ID" value="ORE05298.1"/>
    <property type="molecule type" value="Genomic_DNA"/>
</dbReference>
<reference evidence="1" key="1">
    <citation type="journal article" date="2016" name="Proc. Natl. Acad. Sci. U.S.A.">
        <title>Lipid metabolic changes in an early divergent fungus govern the establishment of a mutualistic symbiosis with endobacteria.</title>
        <authorList>
            <person name="Lastovetsky O.A."/>
            <person name="Gaspar M.L."/>
            <person name="Mondo S.J."/>
            <person name="LaButti K.M."/>
            <person name="Sandor L."/>
            <person name="Grigoriev I.V."/>
            <person name="Henry S.A."/>
            <person name="Pawlowska T.E."/>
        </authorList>
    </citation>
    <scope>NUCLEOTIDE SEQUENCE [LARGE SCALE GENOMIC DNA]</scope>
    <source>
        <strain evidence="1">ATCC 52814</strain>
    </source>
</reference>
<evidence type="ECO:0000313" key="1">
    <source>
        <dbReference type="EMBL" id="ORE05298.1"/>
    </source>
</evidence>
<dbReference type="AlphaFoldDB" id="A0A1X0R034"/>
<accession>A0A1X0R034</accession>
<dbReference type="VEuPathDB" id="FungiDB:BCV72DRAFT_306537"/>
<name>A0A1X0R034_RHIZD</name>
<proteinExistence type="predicted"/>
<organism evidence="1">
    <name type="scientific">Rhizopus microsporus var. microsporus</name>
    <dbReference type="NCBI Taxonomy" id="86635"/>
    <lineage>
        <taxon>Eukaryota</taxon>
        <taxon>Fungi</taxon>
        <taxon>Fungi incertae sedis</taxon>
        <taxon>Mucoromycota</taxon>
        <taxon>Mucoromycotina</taxon>
        <taxon>Mucoromycetes</taxon>
        <taxon>Mucorales</taxon>
        <taxon>Mucorineae</taxon>
        <taxon>Rhizopodaceae</taxon>
        <taxon>Rhizopus</taxon>
    </lineage>
</organism>